<organism evidence="1">
    <name type="scientific">uncultured Caudovirales phage</name>
    <dbReference type="NCBI Taxonomy" id="2100421"/>
    <lineage>
        <taxon>Viruses</taxon>
        <taxon>Duplodnaviria</taxon>
        <taxon>Heunggongvirae</taxon>
        <taxon>Uroviricota</taxon>
        <taxon>Caudoviricetes</taxon>
        <taxon>Peduoviridae</taxon>
        <taxon>Maltschvirus</taxon>
        <taxon>Maltschvirus maltsch</taxon>
    </lineage>
</organism>
<gene>
    <name evidence="1" type="ORF">10S11_78</name>
</gene>
<evidence type="ECO:0000313" key="1">
    <source>
        <dbReference type="EMBL" id="ASN68340.1"/>
    </source>
</evidence>
<reference evidence="1" key="1">
    <citation type="submission" date="2017-06" db="EMBL/GenBank/DDBJ databases">
        <title>Novel phages from South African skin metaviromes.</title>
        <authorList>
            <person name="van Zyl L.J."/>
            <person name="Abrahams Y."/>
            <person name="Stander E.A."/>
            <person name="Kirby B.M."/>
            <person name="Clavaud C."/>
            <person name="Farcet C."/>
            <person name="Breton L."/>
            <person name="Trindade M.I."/>
        </authorList>
    </citation>
    <scope>NUCLEOTIDE SEQUENCE</scope>
</reference>
<accession>A0A2H4J073</accession>
<sequence>MVEKAVEKIKHEMNKDNNPYVQVIGNFLLKHLEVSPESAKEIVDNDKTIIKSLNEMRKAAEKKKVGNCAVLTDAEGFEIVLKYFGIKGDMKATPIATEIQMSKDKSKVSIDFDVKLEDFI</sequence>
<protein>
    <submittedName>
        <fullName evidence="1">Uncharacterized protein</fullName>
    </submittedName>
</protein>
<proteinExistence type="predicted"/>
<dbReference type="EMBL" id="MF417875">
    <property type="protein sequence ID" value="ASN68340.1"/>
    <property type="molecule type" value="Genomic_DNA"/>
</dbReference>
<name>A0A2H4J073_9CAUD</name>